<dbReference type="GO" id="GO:0036010">
    <property type="term" value="P:protein localization to endosome"/>
    <property type="evidence" value="ECO:0007669"/>
    <property type="project" value="TreeGrafter"/>
</dbReference>
<evidence type="ECO:0000256" key="2">
    <source>
        <dbReference type="ARBA" id="ARBA00004236"/>
    </source>
</evidence>
<dbReference type="Pfam" id="PF15255">
    <property type="entry name" value="CAP-ZIP_m"/>
    <property type="match status" value="1"/>
</dbReference>
<dbReference type="GO" id="GO:1905394">
    <property type="term" value="F:retromer complex binding"/>
    <property type="evidence" value="ECO:0007669"/>
    <property type="project" value="TreeGrafter"/>
</dbReference>
<evidence type="ECO:0000256" key="7">
    <source>
        <dbReference type="ARBA" id="ARBA00023136"/>
    </source>
</evidence>
<evidence type="ECO:0000256" key="8">
    <source>
        <dbReference type="ARBA" id="ARBA00038327"/>
    </source>
</evidence>
<feature type="compositionally biased region" description="Basic and acidic residues" evidence="9">
    <location>
        <begin position="652"/>
        <end position="661"/>
    </location>
</feature>
<feature type="region of interest" description="Disordered" evidence="9">
    <location>
        <begin position="861"/>
        <end position="1139"/>
    </location>
</feature>
<feature type="compositionally biased region" description="Polar residues" evidence="9">
    <location>
        <begin position="507"/>
        <end position="523"/>
    </location>
</feature>
<keyword evidence="3" id="KW-0813">Transport</keyword>
<evidence type="ECO:0000256" key="4">
    <source>
        <dbReference type="ARBA" id="ARBA00022475"/>
    </source>
</evidence>
<feature type="domain" description="FAM21/CAPZIP" evidence="10">
    <location>
        <begin position="841"/>
        <end position="954"/>
    </location>
</feature>
<evidence type="ECO:0000259" key="10">
    <source>
        <dbReference type="Pfam" id="PF15255"/>
    </source>
</evidence>
<feature type="compositionally biased region" description="Low complexity" evidence="9">
    <location>
        <begin position="541"/>
        <end position="555"/>
    </location>
</feature>
<comment type="subcellular location">
    <subcellularLocation>
        <location evidence="2">Cell membrane</location>
    </subcellularLocation>
    <subcellularLocation>
        <location evidence="1">Early endosome membrane</location>
    </subcellularLocation>
</comment>
<feature type="compositionally biased region" description="Low complexity" evidence="9">
    <location>
        <begin position="871"/>
        <end position="894"/>
    </location>
</feature>
<dbReference type="GO" id="GO:0005829">
    <property type="term" value="C:cytosol"/>
    <property type="evidence" value="ECO:0007669"/>
    <property type="project" value="GOC"/>
</dbReference>
<feature type="compositionally biased region" description="Basic and acidic residues" evidence="9">
    <location>
        <begin position="420"/>
        <end position="436"/>
    </location>
</feature>
<feature type="compositionally biased region" description="Acidic residues" evidence="9">
    <location>
        <begin position="700"/>
        <end position="711"/>
    </location>
</feature>
<evidence type="ECO:0000313" key="11">
    <source>
        <dbReference type="Ensembl" id="ENSGMOP00000067937.1"/>
    </source>
</evidence>
<keyword evidence="7" id="KW-0472">Membrane</keyword>
<dbReference type="GO" id="GO:0042147">
    <property type="term" value="P:retrograde transport, endosome to Golgi"/>
    <property type="evidence" value="ECO:0007669"/>
    <property type="project" value="TreeGrafter"/>
</dbReference>
<comment type="similarity">
    <text evidence="8">Belongs to the FAM21 family.</text>
</comment>
<evidence type="ECO:0000256" key="1">
    <source>
        <dbReference type="ARBA" id="ARBA00004146"/>
    </source>
</evidence>
<feature type="compositionally biased region" description="Polar residues" evidence="9">
    <location>
        <begin position="957"/>
        <end position="984"/>
    </location>
</feature>
<dbReference type="AlphaFoldDB" id="A0A8C5CZL0"/>
<accession>A0A8C5CZL0</accession>
<keyword evidence="5" id="KW-0597">Phosphoprotein</keyword>
<feature type="region of interest" description="Disordered" evidence="9">
    <location>
        <begin position="1154"/>
        <end position="1225"/>
    </location>
</feature>
<reference evidence="11" key="2">
    <citation type="submission" date="2025-09" db="UniProtKB">
        <authorList>
            <consortium name="Ensembl"/>
        </authorList>
    </citation>
    <scope>IDENTIFICATION</scope>
</reference>
<evidence type="ECO:0000313" key="12">
    <source>
        <dbReference type="Proteomes" id="UP000694546"/>
    </source>
</evidence>
<dbReference type="GO" id="GO:0071203">
    <property type="term" value="C:WASH complex"/>
    <property type="evidence" value="ECO:0007669"/>
    <property type="project" value="TreeGrafter"/>
</dbReference>
<feature type="compositionally biased region" description="Low complexity" evidence="9">
    <location>
        <begin position="1095"/>
        <end position="1112"/>
    </location>
</feature>
<keyword evidence="12" id="KW-1185">Reference proteome</keyword>
<keyword evidence="6" id="KW-0967">Endosome</keyword>
<protein>
    <recommendedName>
        <fullName evidence="10">FAM21/CAPZIP domain-containing protein</fullName>
    </recommendedName>
</protein>
<feature type="region of interest" description="Disordered" evidence="9">
    <location>
        <begin position="636"/>
        <end position="762"/>
    </location>
</feature>
<feature type="compositionally biased region" description="Low complexity" evidence="9">
    <location>
        <begin position="1020"/>
        <end position="1036"/>
    </location>
</feature>
<reference evidence="11" key="1">
    <citation type="submission" date="2025-08" db="UniProtKB">
        <authorList>
            <consortium name="Ensembl"/>
        </authorList>
    </citation>
    <scope>IDENTIFICATION</scope>
</reference>
<organism evidence="11 12">
    <name type="scientific">Gadus morhua</name>
    <name type="common">Atlantic cod</name>
    <dbReference type="NCBI Taxonomy" id="8049"/>
    <lineage>
        <taxon>Eukaryota</taxon>
        <taxon>Metazoa</taxon>
        <taxon>Chordata</taxon>
        <taxon>Craniata</taxon>
        <taxon>Vertebrata</taxon>
        <taxon>Euteleostomi</taxon>
        <taxon>Actinopterygii</taxon>
        <taxon>Neopterygii</taxon>
        <taxon>Teleostei</taxon>
        <taxon>Neoteleostei</taxon>
        <taxon>Acanthomorphata</taxon>
        <taxon>Zeiogadaria</taxon>
        <taxon>Gadariae</taxon>
        <taxon>Gadiformes</taxon>
        <taxon>Gadoidei</taxon>
        <taxon>Gadidae</taxon>
        <taxon>Gadus</taxon>
    </lineage>
</organism>
<keyword evidence="4" id="KW-1003">Cell membrane</keyword>
<dbReference type="GO" id="GO:0031901">
    <property type="term" value="C:early endosome membrane"/>
    <property type="evidence" value="ECO:0007669"/>
    <property type="project" value="UniProtKB-SubCell"/>
</dbReference>
<feature type="compositionally biased region" description="Acidic residues" evidence="9">
    <location>
        <begin position="724"/>
        <end position="738"/>
    </location>
</feature>
<name>A0A8C5CZL0_GADMO</name>
<dbReference type="GO" id="GO:1901981">
    <property type="term" value="F:phosphatidylinositol phosphate binding"/>
    <property type="evidence" value="ECO:0007669"/>
    <property type="project" value="TreeGrafter"/>
</dbReference>
<dbReference type="Ensembl" id="ENSGMOT00000058056.1">
    <property type="protein sequence ID" value="ENSGMOP00000067937.1"/>
    <property type="gene ID" value="ENSGMOG00000006605.2"/>
</dbReference>
<dbReference type="GO" id="GO:0005886">
    <property type="term" value="C:plasma membrane"/>
    <property type="evidence" value="ECO:0007669"/>
    <property type="project" value="UniProtKB-SubCell"/>
</dbReference>
<feature type="compositionally biased region" description="Basic residues" evidence="9">
    <location>
        <begin position="1187"/>
        <end position="1200"/>
    </location>
</feature>
<dbReference type="InterPro" id="IPR029341">
    <property type="entry name" value="FAM21/CAPZIP"/>
</dbReference>
<feature type="compositionally biased region" description="Polar residues" evidence="9">
    <location>
        <begin position="481"/>
        <end position="493"/>
    </location>
</feature>
<evidence type="ECO:0000256" key="9">
    <source>
        <dbReference type="SAM" id="MobiDB-lite"/>
    </source>
</evidence>
<feature type="compositionally biased region" description="Low complexity" evidence="9">
    <location>
        <begin position="924"/>
        <end position="943"/>
    </location>
</feature>
<sequence>MYHILSNHLGKDNQVWERPWTLGEMRQASANWSLAADSGLFLFLQDFSQRMLSKTHDIEKQLDGLMRDTKATDSCLHSVFNDFLMLSNTQFIENRVYDEEVEEPIAKVESAVKHPEKEKTREQKEAELIPKMQEAVNYGLRVLDSAFEQLDIKAGNSDSEDEEAMDRVEAILEPKDLYVDRPLPYLIGSQAFMEQDDVGLGDLSSDEMSIDSDRDSVIESEDVVDFLNTAAAAVVRQESDDMFQPPRMEEEEFSPFGGGGGLFSGGRGLFDDDDEGDLFGDTPKRTASEDKAKSAAHMAGKAAKQSLVLFLLADNGLFGSGHSTAPVEGKENVTHGKPKAHPSPKQPPVRASGIGGGLFDDEEEEDFFSGRSVKTSSSAERGKSKTKKVADLFLGDGDDDEEDEGDIFSEKSAVQPPVLNKKEVVEEGAKPPEKKMPAGAISIFGPGTKSLMTESLRRRRASTSEGSEKSEENGPPVETPVSHTTPGNQTQIPQARGLFSDDEDTQVFPTPSKNQSKPGSAQQPKAPVSLFDDEEEEDLFASVAKSKPKPSQAKATTPQPQKTLSLFSDDEDQWLGSQPGTGRTETKTGVMKASVSAPSNLPSARAPPNGSLFDDEDEDLFATAKTSRWFLLSPHPVVEKAKPPEDTCDGEVPDRDREPRKQKPAGAVSLFGGIDIMASRRREGAEGDVLTEDRLPPPDVGEEEEEEEEETTEKTKANPVSIFDGDDNDDDDEEEDSDWNVSGAVVRPPITTNTKQVEQQRTKSTGVFQDEELLFSDRQQKDNDPDVDLFATSGKTVVSPRVCASCSVCRESSVCEHLLLYPYSRCNSTHQGIPSLFLPTQANLVINPKAMLPGAAPRIPGAGGALPGTPPGSSSGVSSSSLSPSPVTTPLGSTHSGMEQGVSFESPLQVAPLPSTNKSRVKGSGQRRPQSRAARQQSVQRSVSDQEDSAVEPNPRLNPTTGTSAFPTPSPSQLSFTESLTRPSVLSLPVSTHPGETDSSEVSGDAQPMLSSSDEDLFGSVAVSKSSAPPAPSITKKAPDPSPAGGPAPVSIFDQQATSDLFQKVKPRAKKAQAPSFMEDADEDGDDDEDIFGMSTGSTPSSTSDSRTPSSPAKLDRFQDNETTLPKAGHKKHKEKTMEASLFDDNVDIFADLTMSSGAKDKPKKKMDTKSIFDDDMDDIFSSNKVKPVKKAPPKSKKSKPTQDNSVPAESANIFDDPLNAFGGN</sequence>
<feature type="compositionally biased region" description="Acidic residues" evidence="9">
    <location>
        <begin position="1079"/>
        <end position="1091"/>
    </location>
</feature>
<evidence type="ECO:0000256" key="6">
    <source>
        <dbReference type="ARBA" id="ARBA00022753"/>
    </source>
</evidence>
<dbReference type="Proteomes" id="UP000694546">
    <property type="component" value="Chromosome 15"/>
</dbReference>
<feature type="compositionally biased region" description="Polar residues" evidence="9">
    <location>
        <begin position="556"/>
        <end position="566"/>
    </location>
</feature>
<dbReference type="PANTHER" id="PTHR21669:SF38">
    <property type="entry name" value="WASH COMPLEX SUBUNIT 2A-RELATED"/>
    <property type="match status" value="1"/>
</dbReference>
<gene>
    <name evidence="11" type="primary">washc2c</name>
</gene>
<dbReference type="GeneTree" id="ENSGT00940000153997"/>
<evidence type="ECO:0000256" key="3">
    <source>
        <dbReference type="ARBA" id="ARBA00022448"/>
    </source>
</evidence>
<feature type="compositionally biased region" description="Basic and acidic residues" evidence="9">
    <location>
        <begin position="678"/>
        <end position="696"/>
    </location>
</feature>
<dbReference type="PANTHER" id="PTHR21669">
    <property type="entry name" value="CAPZ-INTERACTING PROTEIN AND RELATED PROTEINS"/>
    <property type="match status" value="1"/>
</dbReference>
<feature type="region of interest" description="Disordered" evidence="9">
    <location>
        <begin position="323"/>
        <end position="618"/>
    </location>
</feature>
<proteinExistence type="inferred from homology"/>
<feature type="compositionally biased region" description="Polar residues" evidence="9">
    <location>
        <begin position="750"/>
        <end position="762"/>
    </location>
</feature>
<feature type="compositionally biased region" description="Acidic residues" evidence="9">
    <location>
        <begin position="396"/>
        <end position="407"/>
    </location>
</feature>
<evidence type="ECO:0000256" key="5">
    <source>
        <dbReference type="ARBA" id="ARBA00022553"/>
    </source>
</evidence>